<dbReference type="EMBL" id="DS113510">
    <property type="protein sequence ID" value="EAY03248.1"/>
    <property type="molecule type" value="Genomic_DNA"/>
</dbReference>
<dbReference type="STRING" id="5722.A2EVN8"/>
<organism evidence="14 15">
    <name type="scientific">Trichomonas vaginalis (strain ATCC PRA-98 / G3)</name>
    <dbReference type="NCBI Taxonomy" id="412133"/>
    <lineage>
        <taxon>Eukaryota</taxon>
        <taxon>Metamonada</taxon>
        <taxon>Parabasalia</taxon>
        <taxon>Trichomonadida</taxon>
        <taxon>Trichomonadidae</taxon>
        <taxon>Trichomonas</taxon>
    </lineage>
</organism>
<evidence type="ECO:0000256" key="6">
    <source>
        <dbReference type="ARBA" id="ARBA00022840"/>
    </source>
</evidence>
<dbReference type="Pfam" id="PF04408">
    <property type="entry name" value="WHD_HA2"/>
    <property type="match status" value="1"/>
</dbReference>
<dbReference type="CDD" id="cd17917">
    <property type="entry name" value="DEXHc_RHA-like"/>
    <property type="match status" value="1"/>
</dbReference>
<dbReference type="SMR" id="A2EVN8"/>
<name>A2EVN8_TRIV3</name>
<dbReference type="OrthoDB" id="10253254at2759"/>
<dbReference type="Pfam" id="PF21010">
    <property type="entry name" value="HA2_C"/>
    <property type="match status" value="1"/>
</dbReference>
<dbReference type="SUPFAM" id="SSF52540">
    <property type="entry name" value="P-loop containing nucleoside triphosphate hydrolases"/>
    <property type="match status" value="1"/>
</dbReference>
<dbReference type="InterPro" id="IPR011545">
    <property type="entry name" value="DEAD/DEAH_box_helicase_dom"/>
</dbReference>
<dbReference type="EC" id="3.6.4.13" evidence="1"/>
<sequence>MEKIRELALISAVLEAVKKSMKIDKRQVAEFLISCAKKNNSFDDFIATLKTRKVNLPIDLSKYIFDVTKRHCNQVIPENTIVPISKASFDEPDIMQPEVGVIYKGRVTSVTNQCAFVKIEGFHSKPVGMLPVTEMSNDPGSRLLATDIVGVGQHLFVKVIKSMTASLTLSIKGIDQTTGLSYEEEAVIENTAPTGAFRTMRLSSPERFEVEQLMRAGTVTQNDLHDLAGDYEQISYSSIPETYFEIALNKTVPPFLQGLKTDKRKIEPLYVESNPEGSLARSAREASRLSREKQETKRSTQGSSKSIVGLLDDEAPSVIPTIPLSELPEWKRQTFGSFGPTLEKKKLPISDYESQIIDMLSKNRVFILVGETGCGKTTQIPQFLLRSGIAGDLMIGVTQPRRVAAISVAKRVADETNSIIGDLIGYQVRFEEKTSRNTKVKFMTDGMLLKECLGDRQLSNYGVIMLDEAHERTIHTDVLFGLMKELLSKDDRLKVIVTSATLQKEKFSSFFFNCPVLEVPGRTFPVTTSFAVTAFTDYLQASVNTVLKLHQTEEKPGDILLFLTGQDDIDTACEQIYQRSKPMEENFGKLIVLPIYSSLPTEQQTMIFQPTPPGQRKVVVATNIAETSITIDGIRYVVDPGLVKEMRYDPRTGMDTLEVVPISKAAANQRKGRAGRTAAGKCIRLYTEDSYNNEMKETTIPEIQRSNMAMVALDMKVIGIDDLIGFDFMDKPPTKIIIDALDQLYTLGALDEEGNLTPLGRDMSKFSLNPQLAKMLIMSSMLGCSEEVLVLVAILSVQGIWYRPRKKQAEADAMKARLNRDEGDHMTLLHVFREWQKNGEREAWCKENYVHYRSLKRAKDVMTQLRQQMEQFHVPLVSCGKEIIPILKAIVSGFFAKAARRYMGTEYKTIVDDHPVYIFPGSALFGREPEYCVFHELVNTTREYMRNTVAVDPRWLVELAPAFYRKASPLEMTSRKRADRVNPLADRKSDNKDRKWRITEQRIIRI</sequence>
<dbReference type="PROSITE" id="PS00690">
    <property type="entry name" value="DEAH_ATP_HELICASE"/>
    <property type="match status" value="1"/>
</dbReference>
<evidence type="ECO:0000259" key="13">
    <source>
        <dbReference type="PROSITE" id="PS51194"/>
    </source>
</evidence>
<evidence type="ECO:0000256" key="7">
    <source>
        <dbReference type="ARBA" id="ARBA00023187"/>
    </source>
</evidence>
<dbReference type="SMART" id="SM00847">
    <property type="entry name" value="HA2"/>
    <property type="match status" value="1"/>
</dbReference>
<dbReference type="GO" id="GO:0000398">
    <property type="term" value="P:mRNA splicing, via spliceosome"/>
    <property type="evidence" value="ECO:0000318"/>
    <property type="project" value="GO_Central"/>
</dbReference>
<dbReference type="GO" id="GO:0005524">
    <property type="term" value="F:ATP binding"/>
    <property type="evidence" value="ECO:0007669"/>
    <property type="project" value="UniProtKB-KW"/>
</dbReference>
<dbReference type="PROSITE" id="PS51194">
    <property type="entry name" value="HELICASE_CTER"/>
    <property type="match status" value="1"/>
</dbReference>
<dbReference type="PANTHER" id="PTHR18934:SF85">
    <property type="entry name" value="ATP-DEPENDENT RNA HELICASE DHX8"/>
    <property type="match status" value="1"/>
</dbReference>
<dbReference type="InterPro" id="IPR002464">
    <property type="entry name" value="DNA/RNA_helicase_DEAH_CS"/>
</dbReference>
<dbReference type="PROSITE" id="PS50126">
    <property type="entry name" value="S1"/>
    <property type="match status" value="1"/>
</dbReference>
<dbReference type="SUPFAM" id="SSF50249">
    <property type="entry name" value="Nucleic acid-binding proteins"/>
    <property type="match status" value="1"/>
</dbReference>
<dbReference type="Proteomes" id="UP000001542">
    <property type="component" value="Unassembled WGS sequence"/>
</dbReference>
<keyword evidence="8" id="KW-0539">Nucleus</keyword>
<dbReference type="GO" id="GO:0003724">
    <property type="term" value="F:RNA helicase activity"/>
    <property type="evidence" value="ECO:0007669"/>
    <property type="project" value="UniProtKB-EC"/>
</dbReference>
<comment type="catalytic activity">
    <reaction evidence="9">
        <text>ATP + H2O = ADP + phosphate + H(+)</text>
        <dbReference type="Rhea" id="RHEA:13065"/>
        <dbReference type="ChEBI" id="CHEBI:15377"/>
        <dbReference type="ChEBI" id="CHEBI:15378"/>
        <dbReference type="ChEBI" id="CHEBI:30616"/>
        <dbReference type="ChEBI" id="CHEBI:43474"/>
        <dbReference type="ChEBI" id="CHEBI:456216"/>
        <dbReference type="EC" id="3.6.4.13"/>
    </reaction>
</comment>
<dbReference type="PROSITE" id="PS51192">
    <property type="entry name" value="HELICASE_ATP_BIND_1"/>
    <property type="match status" value="1"/>
</dbReference>
<dbReference type="eggNOG" id="KOG0922">
    <property type="taxonomic scope" value="Eukaryota"/>
</dbReference>
<evidence type="ECO:0000256" key="3">
    <source>
        <dbReference type="ARBA" id="ARBA00022741"/>
    </source>
</evidence>
<reference evidence="14" key="1">
    <citation type="submission" date="2006-10" db="EMBL/GenBank/DDBJ databases">
        <authorList>
            <person name="Amadeo P."/>
            <person name="Zhao Q."/>
            <person name="Wortman J."/>
            <person name="Fraser-Liggett C."/>
            <person name="Carlton J."/>
        </authorList>
    </citation>
    <scope>NUCLEOTIDE SEQUENCE</scope>
    <source>
        <strain evidence="14">G3</strain>
    </source>
</reference>
<dbReference type="GO" id="GO:0071013">
    <property type="term" value="C:catalytic step 2 spliceosome"/>
    <property type="evidence" value="ECO:0000318"/>
    <property type="project" value="GO_Central"/>
</dbReference>
<keyword evidence="2" id="KW-0507">mRNA processing</keyword>
<evidence type="ECO:0000313" key="15">
    <source>
        <dbReference type="Proteomes" id="UP000001542"/>
    </source>
</evidence>
<dbReference type="Gene3D" id="1.20.120.1080">
    <property type="match status" value="1"/>
</dbReference>
<dbReference type="SMART" id="SM00316">
    <property type="entry name" value="S1"/>
    <property type="match status" value="1"/>
</dbReference>
<dbReference type="KEGG" id="tva:4761090"/>
<evidence type="ECO:0000256" key="10">
    <source>
        <dbReference type="SAM" id="MobiDB-lite"/>
    </source>
</evidence>
<dbReference type="VEuPathDB" id="TrichDB:TVAG_299100"/>
<feature type="domain" description="Helicase C-terminal" evidence="13">
    <location>
        <begin position="542"/>
        <end position="719"/>
    </location>
</feature>
<evidence type="ECO:0000256" key="1">
    <source>
        <dbReference type="ARBA" id="ARBA00012552"/>
    </source>
</evidence>
<dbReference type="InterPro" id="IPR014001">
    <property type="entry name" value="Helicase_ATP-bd"/>
</dbReference>
<dbReference type="Pfam" id="PF00575">
    <property type="entry name" value="S1"/>
    <property type="match status" value="1"/>
</dbReference>
<accession>A2EVN8</accession>
<protein>
    <recommendedName>
        <fullName evidence="1">RNA helicase</fullName>
        <ecNumber evidence="1">3.6.4.13</ecNumber>
    </recommendedName>
</protein>
<gene>
    <name evidence="14" type="ORF">TVAG_299100</name>
</gene>
<evidence type="ECO:0000256" key="9">
    <source>
        <dbReference type="ARBA" id="ARBA00047984"/>
    </source>
</evidence>
<dbReference type="Pfam" id="PF00271">
    <property type="entry name" value="Helicase_C"/>
    <property type="match status" value="1"/>
</dbReference>
<evidence type="ECO:0000259" key="11">
    <source>
        <dbReference type="PROSITE" id="PS50126"/>
    </source>
</evidence>
<evidence type="ECO:0000256" key="5">
    <source>
        <dbReference type="ARBA" id="ARBA00022806"/>
    </source>
</evidence>
<keyword evidence="15" id="KW-1185">Reference proteome</keyword>
<feature type="domain" description="Helicase ATP-binding" evidence="12">
    <location>
        <begin position="357"/>
        <end position="520"/>
    </location>
</feature>
<dbReference type="InterPro" id="IPR048333">
    <property type="entry name" value="HA2_WH"/>
</dbReference>
<dbReference type="RefSeq" id="XP_001315471.1">
    <property type="nucleotide sequence ID" value="XM_001315436.1"/>
</dbReference>
<dbReference type="VEuPathDB" id="TrichDB:TVAGG3_0414600"/>
<dbReference type="FunFam" id="3.40.50.300:FF:000615">
    <property type="entry name" value="pre-mRNA-splicing factor ATP-dependent RNA helicase DEAH7"/>
    <property type="match status" value="1"/>
</dbReference>
<dbReference type="FunCoup" id="A2EVN8">
    <property type="interactions" value="427"/>
</dbReference>
<dbReference type="InterPro" id="IPR007502">
    <property type="entry name" value="Helicase-assoc_dom"/>
</dbReference>
<keyword evidence="7" id="KW-0508">mRNA splicing</keyword>
<dbReference type="InterPro" id="IPR011709">
    <property type="entry name" value="DEAD-box_helicase_OB_fold"/>
</dbReference>
<feature type="compositionally biased region" description="Basic and acidic residues" evidence="10">
    <location>
        <begin position="282"/>
        <end position="298"/>
    </location>
</feature>
<reference evidence="14" key="2">
    <citation type="journal article" date="2007" name="Science">
        <title>Draft genome sequence of the sexually transmitted pathogen Trichomonas vaginalis.</title>
        <authorList>
            <person name="Carlton J.M."/>
            <person name="Hirt R.P."/>
            <person name="Silva J.C."/>
            <person name="Delcher A.L."/>
            <person name="Schatz M."/>
            <person name="Zhao Q."/>
            <person name="Wortman J.R."/>
            <person name="Bidwell S.L."/>
            <person name="Alsmark U.C.M."/>
            <person name="Besteiro S."/>
            <person name="Sicheritz-Ponten T."/>
            <person name="Noel C.J."/>
            <person name="Dacks J.B."/>
            <person name="Foster P.G."/>
            <person name="Simillion C."/>
            <person name="Van de Peer Y."/>
            <person name="Miranda-Saavedra D."/>
            <person name="Barton G.J."/>
            <person name="Westrop G.D."/>
            <person name="Mueller S."/>
            <person name="Dessi D."/>
            <person name="Fiori P.L."/>
            <person name="Ren Q."/>
            <person name="Paulsen I."/>
            <person name="Zhang H."/>
            <person name="Bastida-Corcuera F.D."/>
            <person name="Simoes-Barbosa A."/>
            <person name="Brown M.T."/>
            <person name="Hayes R.D."/>
            <person name="Mukherjee M."/>
            <person name="Okumura C.Y."/>
            <person name="Schneider R."/>
            <person name="Smith A.J."/>
            <person name="Vanacova S."/>
            <person name="Villalvazo M."/>
            <person name="Haas B.J."/>
            <person name="Pertea M."/>
            <person name="Feldblyum T.V."/>
            <person name="Utterback T.R."/>
            <person name="Shu C.L."/>
            <person name="Osoegawa K."/>
            <person name="de Jong P.J."/>
            <person name="Hrdy I."/>
            <person name="Horvathova L."/>
            <person name="Zubacova Z."/>
            <person name="Dolezal P."/>
            <person name="Malik S.B."/>
            <person name="Logsdon J.M. Jr."/>
            <person name="Henze K."/>
            <person name="Gupta A."/>
            <person name="Wang C.C."/>
            <person name="Dunne R.L."/>
            <person name="Upcroft J.A."/>
            <person name="Upcroft P."/>
            <person name="White O."/>
            <person name="Salzberg S.L."/>
            <person name="Tang P."/>
            <person name="Chiu C.-H."/>
            <person name="Lee Y.-S."/>
            <person name="Embley T.M."/>
            <person name="Coombs G.H."/>
            <person name="Mottram J.C."/>
            <person name="Tachezy J."/>
            <person name="Fraser-Liggett C.M."/>
            <person name="Johnson P.J."/>
        </authorList>
    </citation>
    <scope>NUCLEOTIDE SEQUENCE [LARGE SCALE GENOMIC DNA]</scope>
    <source>
        <strain evidence="14">G3</strain>
    </source>
</reference>
<dbReference type="Pfam" id="PF07717">
    <property type="entry name" value="OB_NTP_bind"/>
    <property type="match status" value="1"/>
</dbReference>
<dbReference type="InParanoid" id="A2EVN8"/>
<dbReference type="InterPro" id="IPR012340">
    <property type="entry name" value="NA-bd_OB-fold"/>
</dbReference>
<dbReference type="Gene3D" id="3.40.50.300">
    <property type="entry name" value="P-loop containing nucleotide triphosphate hydrolases"/>
    <property type="match status" value="2"/>
</dbReference>
<evidence type="ECO:0000256" key="2">
    <source>
        <dbReference type="ARBA" id="ARBA00022664"/>
    </source>
</evidence>
<dbReference type="GO" id="GO:0016787">
    <property type="term" value="F:hydrolase activity"/>
    <property type="evidence" value="ECO:0007669"/>
    <property type="project" value="UniProtKB-KW"/>
</dbReference>
<dbReference type="InterPro" id="IPR001650">
    <property type="entry name" value="Helicase_C-like"/>
</dbReference>
<dbReference type="Pfam" id="PF00270">
    <property type="entry name" value="DEAD"/>
    <property type="match status" value="1"/>
</dbReference>
<dbReference type="InterPro" id="IPR003029">
    <property type="entry name" value="S1_domain"/>
</dbReference>
<keyword evidence="5 14" id="KW-0347">Helicase</keyword>
<dbReference type="FunFam" id="3.40.50.300:FF:000007">
    <property type="entry name" value="Pre-mRNA-splicing factor ATP-dependent RNA helicase"/>
    <property type="match status" value="1"/>
</dbReference>
<feature type="region of interest" description="Disordered" evidence="10">
    <location>
        <begin position="273"/>
        <end position="306"/>
    </location>
</feature>
<feature type="domain" description="S1 motif" evidence="11">
    <location>
        <begin position="100"/>
        <end position="172"/>
    </location>
</feature>
<dbReference type="CDD" id="cd18791">
    <property type="entry name" value="SF2_C_RHA"/>
    <property type="match status" value="1"/>
</dbReference>
<dbReference type="AlphaFoldDB" id="A2EVN8"/>
<dbReference type="GO" id="GO:0003723">
    <property type="term" value="F:RNA binding"/>
    <property type="evidence" value="ECO:0000318"/>
    <property type="project" value="GO_Central"/>
</dbReference>
<evidence type="ECO:0000256" key="4">
    <source>
        <dbReference type="ARBA" id="ARBA00022801"/>
    </source>
</evidence>
<evidence type="ECO:0000256" key="8">
    <source>
        <dbReference type="ARBA" id="ARBA00023242"/>
    </source>
</evidence>
<dbReference type="FunFam" id="1.20.120.1080:FF:000001">
    <property type="entry name" value="Pre-mRNA-splicing factor ATP-dependent RNA helicase"/>
    <property type="match status" value="1"/>
</dbReference>
<proteinExistence type="predicted"/>
<evidence type="ECO:0000313" key="14">
    <source>
        <dbReference type="EMBL" id="EAY03248.1"/>
    </source>
</evidence>
<dbReference type="GO" id="GO:0004386">
    <property type="term" value="F:helicase activity"/>
    <property type="evidence" value="ECO:0000318"/>
    <property type="project" value="GO_Central"/>
</dbReference>
<keyword evidence="3" id="KW-0547">Nucleotide-binding</keyword>
<keyword evidence="4" id="KW-0378">Hydrolase</keyword>
<dbReference type="SMART" id="SM00487">
    <property type="entry name" value="DEXDc"/>
    <property type="match status" value="1"/>
</dbReference>
<evidence type="ECO:0000259" key="12">
    <source>
        <dbReference type="PROSITE" id="PS51192"/>
    </source>
</evidence>
<keyword evidence="6" id="KW-0067">ATP-binding</keyword>
<dbReference type="PANTHER" id="PTHR18934">
    <property type="entry name" value="ATP-DEPENDENT RNA HELICASE"/>
    <property type="match status" value="1"/>
</dbReference>
<dbReference type="SMART" id="SM00490">
    <property type="entry name" value="HELICc"/>
    <property type="match status" value="1"/>
</dbReference>
<dbReference type="Gene3D" id="2.40.50.140">
    <property type="entry name" value="Nucleic acid-binding proteins"/>
    <property type="match status" value="1"/>
</dbReference>
<dbReference type="InterPro" id="IPR027417">
    <property type="entry name" value="P-loop_NTPase"/>
</dbReference>